<protein>
    <recommendedName>
        <fullName evidence="4">MMS19 nucleotide excision repair protein</fullName>
    </recommendedName>
</protein>
<evidence type="ECO:0000256" key="3">
    <source>
        <dbReference type="ARBA" id="ARBA00023242"/>
    </source>
</evidence>
<evidence type="ECO:0000259" key="6">
    <source>
        <dbReference type="Pfam" id="PF14500"/>
    </source>
</evidence>
<keyword evidence="4" id="KW-0206">Cytoskeleton</keyword>
<name>A0AAV8Z2D7_9CUCU</name>
<dbReference type="Proteomes" id="UP001162162">
    <property type="component" value="Unassembled WGS sequence"/>
</dbReference>
<evidence type="ECO:0000313" key="8">
    <source>
        <dbReference type="Proteomes" id="UP001162162"/>
    </source>
</evidence>
<feature type="domain" description="MMS19 C-terminal" evidence="5">
    <location>
        <begin position="447"/>
        <end position="685"/>
    </location>
</feature>
<dbReference type="AlphaFoldDB" id="A0AAV8Z2D7"/>
<dbReference type="InterPro" id="IPR016024">
    <property type="entry name" value="ARM-type_fold"/>
</dbReference>
<gene>
    <name evidence="7" type="ORF">NQ318_007797</name>
</gene>
<dbReference type="GO" id="GO:0005819">
    <property type="term" value="C:spindle"/>
    <property type="evidence" value="ECO:0007669"/>
    <property type="project" value="UniProtKB-SubCell"/>
</dbReference>
<keyword evidence="4" id="KW-0963">Cytoplasm</keyword>
<dbReference type="Pfam" id="PF12460">
    <property type="entry name" value="MMS19_C"/>
    <property type="match status" value="1"/>
</dbReference>
<accession>A0AAV8Z2D7</accession>
<dbReference type="GO" id="GO:0006281">
    <property type="term" value="P:DNA repair"/>
    <property type="evidence" value="ECO:0007669"/>
    <property type="project" value="UniProtKB-UniRule"/>
</dbReference>
<comment type="subcellular location">
    <subcellularLocation>
        <location evidence="4">Cytoplasm</location>
        <location evidence="4">Cytoskeleton</location>
        <location evidence="4">Spindle</location>
    </subcellularLocation>
    <subcellularLocation>
        <location evidence="1 4">Nucleus</location>
    </subcellularLocation>
</comment>
<proteinExistence type="inferred from homology"/>
<dbReference type="InterPro" id="IPR039920">
    <property type="entry name" value="MMS19"/>
</dbReference>
<keyword evidence="2" id="KW-0677">Repeat</keyword>
<dbReference type="GO" id="GO:0016226">
    <property type="term" value="P:iron-sulfur cluster assembly"/>
    <property type="evidence" value="ECO:0007669"/>
    <property type="project" value="UniProtKB-UniRule"/>
</dbReference>
<dbReference type="GO" id="GO:0051604">
    <property type="term" value="P:protein maturation"/>
    <property type="evidence" value="ECO:0007669"/>
    <property type="project" value="UniProtKB-UniRule"/>
</dbReference>
<comment type="similarity">
    <text evidence="4">Belongs to the MET18/MMS19 family.</text>
</comment>
<dbReference type="SUPFAM" id="SSF48371">
    <property type="entry name" value="ARM repeat"/>
    <property type="match status" value="1"/>
</dbReference>
<keyword evidence="4" id="KW-0234">DNA repair</keyword>
<comment type="function">
    <text evidence="4">Key component of the cytosolic iron-sulfur protein assembly (CIA) complex, a multiprotein complex that mediates the incorporation of iron-sulfur cluster into apoproteins specifically involved in DNA metabolism and genomic integrity. In the CIA complex, MMS19 acts as an adapter between early-acting CIA components and a subset of cellular target iron-sulfur proteins.</text>
</comment>
<evidence type="ECO:0000259" key="5">
    <source>
        <dbReference type="Pfam" id="PF12460"/>
    </source>
</evidence>
<dbReference type="GO" id="GO:0005634">
    <property type="term" value="C:nucleus"/>
    <property type="evidence" value="ECO:0007669"/>
    <property type="project" value="UniProtKB-SubCell"/>
</dbReference>
<dbReference type="Pfam" id="PF14500">
    <property type="entry name" value="MMS19_N"/>
    <property type="match status" value="1"/>
</dbReference>
<feature type="non-terminal residue" evidence="7">
    <location>
        <position position="1"/>
    </location>
</feature>
<feature type="domain" description="MMS19 N-terminal" evidence="6">
    <location>
        <begin position="2"/>
        <end position="204"/>
    </location>
</feature>
<keyword evidence="4" id="KW-0227">DNA damage</keyword>
<comment type="caution">
    <text evidence="7">The sequence shown here is derived from an EMBL/GenBank/DDBJ whole genome shotgun (WGS) entry which is preliminary data.</text>
</comment>
<evidence type="ECO:0000256" key="1">
    <source>
        <dbReference type="ARBA" id="ARBA00004123"/>
    </source>
</evidence>
<comment type="subunit">
    <text evidence="4">Component of the CIA complex.</text>
</comment>
<dbReference type="PANTHER" id="PTHR12891:SF0">
    <property type="entry name" value="MMS19 NUCLEOTIDE EXCISION REPAIR PROTEIN HOMOLOG"/>
    <property type="match status" value="1"/>
</dbReference>
<dbReference type="InterPro" id="IPR024687">
    <property type="entry name" value="MMS19_C"/>
</dbReference>
<evidence type="ECO:0000313" key="7">
    <source>
        <dbReference type="EMBL" id="KAJ8957233.1"/>
    </source>
</evidence>
<dbReference type="GO" id="GO:0097361">
    <property type="term" value="C:cytosolic [4Fe-4S] assembly targeting complex"/>
    <property type="evidence" value="ECO:0007669"/>
    <property type="project" value="UniProtKB-UniRule"/>
</dbReference>
<evidence type="ECO:0000256" key="4">
    <source>
        <dbReference type="RuleBase" id="RU367072"/>
    </source>
</evidence>
<evidence type="ECO:0000256" key="2">
    <source>
        <dbReference type="ARBA" id="ARBA00022737"/>
    </source>
</evidence>
<keyword evidence="8" id="KW-1185">Reference proteome</keyword>
<dbReference type="EMBL" id="JAPWTK010000024">
    <property type="protein sequence ID" value="KAJ8957233.1"/>
    <property type="molecule type" value="Genomic_DNA"/>
</dbReference>
<keyword evidence="3 4" id="KW-0539">Nucleus</keyword>
<reference evidence="7" key="1">
    <citation type="journal article" date="2023" name="Insect Mol. Biol.">
        <title>Genome sequencing provides insights into the evolution of gene families encoding plant cell wall-degrading enzymes in longhorned beetles.</title>
        <authorList>
            <person name="Shin N.R."/>
            <person name="Okamura Y."/>
            <person name="Kirsch R."/>
            <person name="Pauchet Y."/>
        </authorList>
    </citation>
    <scope>NUCLEOTIDE SEQUENCE</scope>
    <source>
        <strain evidence="7">AMC_N1</strain>
    </source>
</reference>
<dbReference type="InterPro" id="IPR029240">
    <property type="entry name" value="MMS19_N"/>
</dbReference>
<dbReference type="PANTHER" id="PTHR12891">
    <property type="entry name" value="DNA REPAIR/TRANSCRIPTION PROTEIN MET18/MMS19"/>
    <property type="match status" value="1"/>
</dbReference>
<organism evidence="7 8">
    <name type="scientific">Aromia moschata</name>
    <dbReference type="NCBI Taxonomy" id="1265417"/>
    <lineage>
        <taxon>Eukaryota</taxon>
        <taxon>Metazoa</taxon>
        <taxon>Ecdysozoa</taxon>
        <taxon>Arthropoda</taxon>
        <taxon>Hexapoda</taxon>
        <taxon>Insecta</taxon>
        <taxon>Pterygota</taxon>
        <taxon>Neoptera</taxon>
        <taxon>Endopterygota</taxon>
        <taxon>Coleoptera</taxon>
        <taxon>Polyphaga</taxon>
        <taxon>Cucujiformia</taxon>
        <taxon>Chrysomeloidea</taxon>
        <taxon>Cerambycidae</taxon>
        <taxon>Cerambycinae</taxon>
        <taxon>Callichromatini</taxon>
        <taxon>Aromia</taxon>
    </lineage>
</organism>
<sequence>VLPAVLQGFVVLIKFKNFPGKVVPNILNTIFQNIACQQQQQTERRNIYTIFQVLLENYKTEVLSMGLDFVYGIISSIDGERDPRNLLFLFKWLKTFLTTISLGHLVEEMFEVVACYFPIDFRTPINSNNVSRDALADALCPCLCAIPEFAEYCIPLALEKLDSSLEVAKTDSLSLLEEGCNTFDTSSYVKYGSDIWSQIQKEVFSGVNDNVKLKCLRTLTVIMSKMSGTTNGYFNSILNDISMTVKGNLLPDSKLFGPSSDILLHTALASQDSAAYIIKDILPLLTNTYSITTSSDKKSSSCEDNDTVYLTQHNIVNLNEIEELQPIPVLSLKAVIHTDNSLKIAGFNSLSELADKLPLDVRLTLYETLCTALIEPQEENIRMSILECFTKLSSLYQDEIKDHILNRSKINNSFALDLYLSALIAIINLNYFTDMLIDIMLTYVIQNDVPFGVVALKNIKKMLESESRESVLIKIFFEKGTVKKLVDYALMLNVSNNLNFELLKYISSILKILIGSQNYEVQSEVIGYQLNVISSCTNKSEEVYVFLLDGLLSRLRKILLVEAMVSDFLIKISLLHKEDAVRDVAVQLLANLINKHFNEIELNTWLAVILEDYLNSNVYAENTTNKIVAVSWITKALIMRNHFQANSWINLMLNMFEHNNECSKGFRIVMNDNCESLSLNSYCNIS</sequence>